<feature type="coiled-coil region" evidence="1">
    <location>
        <begin position="288"/>
        <end position="315"/>
    </location>
</feature>
<name>A0A8H9UYV5_CLOPF</name>
<keyword evidence="1" id="KW-0175">Coiled coil</keyword>
<evidence type="ECO:0000256" key="1">
    <source>
        <dbReference type="SAM" id="Coils"/>
    </source>
</evidence>
<evidence type="ECO:0008006" key="3">
    <source>
        <dbReference type="Google" id="ProtNLM"/>
    </source>
</evidence>
<protein>
    <recommendedName>
        <fullName evidence="3">Rad50/SbcC-type AAA domain-containing protein</fullName>
    </recommendedName>
</protein>
<reference evidence="2" key="1">
    <citation type="journal article" date="2018" name="Genome Biol.">
        <title>SKESA: strategic k-mer extension for scrupulous assemblies.</title>
        <authorList>
            <person name="Souvorov A."/>
            <person name="Agarwala R."/>
            <person name="Lipman D.J."/>
        </authorList>
    </citation>
    <scope>NUCLEOTIDE SEQUENCE</scope>
    <source>
        <strain evidence="2">C8</strain>
    </source>
</reference>
<accession>A0A8H9UYV5</accession>
<organism evidence="2">
    <name type="scientific">Clostridium perfringens</name>
    <dbReference type="NCBI Taxonomy" id="1502"/>
    <lineage>
        <taxon>Bacteria</taxon>
        <taxon>Bacillati</taxon>
        <taxon>Bacillota</taxon>
        <taxon>Clostridia</taxon>
        <taxon>Eubacteriales</taxon>
        <taxon>Clostridiaceae</taxon>
        <taxon>Clostridium</taxon>
    </lineage>
</organism>
<gene>
    <name evidence="2" type="ORF">I9080_003156</name>
</gene>
<reference evidence="2" key="2">
    <citation type="submission" date="2020-07" db="EMBL/GenBank/DDBJ databases">
        <authorList>
            <consortium name="NCBI Pathogen Detection Project"/>
        </authorList>
    </citation>
    <scope>NUCLEOTIDE SEQUENCE</scope>
    <source>
        <strain evidence="2">C8</strain>
    </source>
</reference>
<dbReference type="AlphaFoldDB" id="A0A8H9UYV5"/>
<comment type="caution">
    <text evidence="2">The sequence shown here is derived from an EMBL/GenBank/DDBJ whole genome shotgun (WGS) entry which is preliminary data.</text>
</comment>
<evidence type="ECO:0000313" key="2">
    <source>
        <dbReference type="EMBL" id="HAT4309303.1"/>
    </source>
</evidence>
<dbReference type="EMBL" id="DACTCB010000029">
    <property type="protein sequence ID" value="HAT4309303.1"/>
    <property type="molecule type" value="Genomic_DNA"/>
</dbReference>
<sequence length="680" mass="79444">MFRINRIKIIVNTDNGDYGFETDFSPKTNFIVSFDNTKGKSSLLEAIYYALGIEEILGGKGVKALRNVYTSEIIDGVNTYKVRKSEFLLEIQNDKGDQFTISRDTEDSNLIRVFNKPLIEVGEDYIPYYVHLAGAALNENGFHKFLEDFIGLNLPLVSTYEGIDRKLYIQLIFSALFIEQKRGWSDIFAGTPKNFKIKEVKKRIVEYLLGLKTMEIQKQKDHLKEKIKISNRAYLEKIKELNKLCDQSLLSIKDKNFDIKNFKYSRNDELKINKKISVGYEMEVSQYIKNIEEHIEKINNRKIKIKDNTKEIKEDILLKNDNLEKLRVMLSKENKNKIELSYSKASLEHCLEKINDDLHKNEEARKINKLDSVKSWSISKNECPICGNNISDSLLDNNFKIMSLDNNIEHIKEQKKLIEYSISEKEILIKKSTAYIIDLEKKILDLEDTIRLLVEDLYMPDESYSENIIKEKIKKQDEIIDLNNQVKEIKEILINMSEDAKNYTVSKEKLGKLPQDNYTEEDIKKVNDFSYSFRNYLQNYSYKSIEFKEMKNVKISRDSLTPTLNGFDLKFNSSASDIIRCIWSFTISLYISSDKKNNPGIIIFDEPEQQNVVNNDLETFLKNLNNLNNAQIITAMTIKDETLKNELNKLKDTKIIILDEYLIKKINNDLKFVKRKKDSY</sequence>
<proteinExistence type="predicted"/>
<dbReference type="Proteomes" id="UP000859547">
    <property type="component" value="Unassembled WGS sequence"/>
</dbReference>
<feature type="coiled-coil region" evidence="1">
    <location>
        <begin position="436"/>
        <end position="499"/>
    </location>
</feature>